<dbReference type="Proteomes" id="UP000527355">
    <property type="component" value="Unassembled WGS sequence"/>
</dbReference>
<accession>A0A7J7XHH5</accession>
<dbReference type="AlphaFoldDB" id="A0A7J7XHH5"/>
<protein>
    <submittedName>
        <fullName evidence="1">Uncharacterized protein</fullName>
    </submittedName>
</protein>
<organism evidence="1 2">
    <name type="scientific">Myotis myotis</name>
    <name type="common">Greater mouse-eared bat</name>
    <name type="synonym">Vespertilio myotis</name>
    <dbReference type="NCBI Taxonomy" id="51298"/>
    <lineage>
        <taxon>Eukaryota</taxon>
        <taxon>Metazoa</taxon>
        <taxon>Chordata</taxon>
        <taxon>Craniata</taxon>
        <taxon>Vertebrata</taxon>
        <taxon>Euteleostomi</taxon>
        <taxon>Mammalia</taxon>
        <taxon>Eutheria</taxon>
        <taxon>Laurasiatheria</taxon>
        <taxon>Chiroptera</taxon>
        <taxon>Yangochiroptera</taxon>
        <taxon>Vespertilionidae</taxon>
        <taxon>Myotis</taxon>
    </lineage>
</organism>
<evidence type="ECO:0000313" key="1">
    <source>
        <dbReference type="EMBL" id="KAF6349114.1"/>
    </source>
</evidence>
<name>A0A7J7XHH5_MYOMY</name>
<comment type="caution">
    <text evidence="1">The sequence shown here is derived from an EMBL/GenBank/DDBJ whole genome shotgun (WGS) entry which is preliminary data.</text>
</comment>
<proteinExistence type="predicted"/>
<evidence type="ECO:0000313" key="2">
    <source>
        <dbReference type="Proteomes" id="UP000527355"/>
    </source>
</evidence>
<keyword evidence="2" id="KW-1185">Reference proteome</keyword>
<gene>
    <name evidence="1" type="ORF">mMyoMyo1_011670</name>
</gene>
<reference evidence="1 2" key="1">
    <citation type="journal article" date="2020" name="Nature">
        <title>Six reference-quality genomes reveal evolution of bat adaptations.</title>
        <authorList>
            <person name="Jebb D."/>
            <person name="Huang Z."/>
            <person name="Pippel M."/>
            <person name="Hughes G.M."/>
            <person name="Lavrichenko K."/>
            <person name="Devanna P."/>
            <person name="Winkler S."/>
            <person name="Jermiin L.S."/>
            <person name="Skirmuntt E.C."/>
            <person name="Katzourakis A."/>
            <person name="Burkitt-Gray L."/>
            <person name="Ray D.A."/>
            <person name="Sullivan K.A.M."/>
            <person name="Roscito J.G."/>
            <person name="Kirilenko B.M."/>
            <person name="Davalos L.M."/>
            <person name="Corthals A.P."/>
            <person name="Power M.L."/>
            <person name="Jones G."/>
            <person name="Ransome R.D."/>
            <person name="Dechmann D.K.N."/>
            <person name="Locatelli A.G."/>
            <person name="Puechmaille S.J."/>
            <person name="Fedrigo O."/>
            <person name="Jarvis E.D."/>
            <person name="Hiller M."/>
            <person name="Vernes S.C."/>
            <person name="Myers E.W."/>
            <person name="Teeling E.C."/>
        </authorList>
    </citation>
    <scope>NUCLEOTIDE SEQUENCE [LARGE SCALE GENOMIC DNA]</scope>
    <source>
        <strain evidence="1">MMyoMyo1</strain>
        <tissue evidence="1">Flight muscle</tissue>
    </source>
</reference>
<sequence length="128" mass="14834">MILIRDSKPKIILLTVVTDVYLFERLNQMFMIQLCVFFLTESSSHLIMYFNTRAFSFNTLTICEVSLRDPADGKSHYYLSILTTATDINVFFSFSKQFVILKIPGAHLLCETITLEFSRKKLRHVAVL</sequence>
<dbReference type="EMBL" id="JABWUV010000006">
    <property type="protein sequence ID" value="KAF6349114.1"/>
    <property type="molecule type" value="Genomic_DNA"/>
</dbReference>